<feature type="region of interest" description="Disordered" evidence="1">
    <location>
        <begin position="133"/>
        <end position="239"/>
    </location>
</feature>
<dbReference type="OrthoDB" id="917001at2"/>
<reference evidence="2 3" key="1">
    <citation type="submission" date="2007-01" db="EMBL/GenBank/DDBJ databases">
        <authorList>
            <person name="Haygood M."/>
            <person name="Podell S."/>
            <person name="Anderson C."/>
            <person name="Hopkinson B."/>
            <person name="Roe K."/>
            <person name="Barbeau K."/>
            <person name="Gaasterland T."/>
            <person name="Ferriera S."/>
            <person name="Johnson J."/>
            <person name="Kravitz S."/>
            <person name="Beeson K."/>
            <person name="Sutton G."/>
            <person name="Rogers Y.-H."/>
            <person name="Friedman R."/>
            <person name="Frazier M."/>
            <person name="Venter J.C."/>
        </authorList>
    </citation>
    <scope>NUCLEOTIDE SEQUENCE [LARGE SCALE GENOMIC DNA]</scope>
    <source>
        <strain evidence="2 3">ATCC 23134</strain>
    </source>
</reference>
<name>A1ZSK2_MICM2</name>
<evidence type="ECO:0008006" key="4">
    <source>
        <dbReference type="Google" id="ProtNLM"/>
    </source>
</evidence>
<dbReference type="AlphaFoldDB" id="A1ZSK2"/>
<dbReference type="RefSeq" id="WP_002700559.1">
    <property type="nucleotide sequence ID" value="NZ_AAWS01000032.1"/>
</dbReference>
<gene>
    <name evidence="2" type="ORF">M23134_06109</name>
</gene>
<sequence>MEEPLDDNSFEEFLKGRLENLEADPAVDAWDKIFGEISQDSPAPVQSKSWFVKKRWILIACILWCIPQSTYHISLKTKDHYSIAQSIDTAYSKMPGSFYLQNKEAFQANTGHTTRNKKITKPSTAKVVATTQKTKGNEKQKVVKATPNTTHDNEPKGKLVTIQKTKGNEKQKVVRATPNTTHDNEPKGKLVTIQKTKGNEKQKVVKATPNTTHDNEPKGKLVTTQKTKGNDKRTTTGANLTKTPRLTKKGAKSTQKKRTNHFHVSPLKTKGLPMMATKKYSVELKKVFYSKTKKKAKRRLLLRAFVAPTYNAHRLITNKEDEVIIQGLVKNTVFSGNNLGFSGGIMLESHLSHRWSVVWGLSYTQLNNHIGYSFRNTVPDSIIVDVVSSSEIIATPVYSSETESYRYKYQDVGVQMGINYLLFGKHWQHQLYLGVAINQATGTVTQTKNEVVKESSSRIQRMINLGYDLRLPLSKKVGFYIKPTFNYYFNDINQANTAYRVKPFFTSLRLGLVWKLQ</sequence>
<dbReference type="eggNOG" id="ENOG50330W3">
    <property type="taxonomic scope" value="Bacteria"/>
</dbReference>
<evidence type="ECO:0000313" key="3">
    <source>
        <dbReference type="Proteomes" id="UP000004095"/>
    </source>
</evidence>
<dbReference type="EMBL" id="AAWS01000032">
    <property type="protein sequence ID" value="EAY26582.1"/>
    <property type="molecule type" value="Genomic_DNA"/>
</dbReference>
<keyword evidence="3" id="KW-1185">Reference proteome</keyword>
<organism evidence="2 3">
    <name type="scientific">Microscilla marina ATCC 23134</name>
    <dbReference type="NCBI Taxonomy" id="313606"/>
    <lineage>
        <taxon>Bacteria</taxon>
        <taxon>Pseudomonadati</taxon>
        <taxon>Bacteroidota</taxon>
        <taxon>Cytophagia</taxon>
        <taxon>Cytophagales</taxon>
        <taxon>Microscillaceae</taxon>
        <taxon>Microscilla</taxon>
    </lineage>
</organism>
<proteinExistence type="predicted"/>
<accession>A1ZSK2</accession>
<dbReference type="Proteomes" id="UP000004095">
    <property type="component" value="Unassembled WGS sequence"/>
</dbReference>
<protein>
    <recommendedName>
        <fullName evidence="4">Outer membrane protein beta-barrel domain-containing protein</fullName>
    </recommendedName>
</protein>
<evidence type="ECO:0000256" key="1">
    <source>
        <dbReference type="SAM" id="MobiDB-lite"/>
    </source>
</evidence>
<evidence type="ECO:0000313" key="2">
    <source>
        <dbReference type="EMBL" id="EAY26582.1"/>
    </source>
</evidence>
<comment type="caution">
    <text evidence="2">The sequence shown here is derived from an EMBL/GenBank/DDBJ whole genome shotgun (WGS) entry which is preliminary data.</text>
</comment>